<keyword evidence="5" id="KW-1185">Reference proteome</keyword>
<comment type="subcellular location">
    <subcellularLocation>
        <location evidence="1">Membrane</location>
        <topology evidence="1">Single-pass membrane protein</topology>
    </subcellularLocation>
</comment>
<feature type="chain" id="PRO_5032999144" evidence="2">
    <location>
        <begin position="22"/>
        <end position="423"/>
    </location>
</feature>
<dbReference type="OrthoDB" id="2143199at2759"/>
<dbReference type="AlphaFoldDB" id="A0A830CMU6"/>
<keyword evidence="2" id="KW-0732">Signal</keyword>
<sequence length="423" mass="47082">MSTLLQFSCLVLALCYLSASADVFRSIDCGSSNSYKDENLIDWTGDGDYVQNGESHSMGPANSISRVMDTLRVFTTRRKNCYHIDSVKQGKVLVRASFYYGNYDNKSTPPTFDLQFDGNYWATVETSSTEYVYHEVTYVMKKDSISVCVAQTSTGQFPFISALEVRGLESYMYSNINVTFPLFLRRRVTFGSNATIRYPDDLYDRLWAPEVSRNGMVPVTSEDMFGTSLIVADLPPPAVLKHAVTAVSPNSSIELFMGFPSVEVPVYVNAYFSEVARLGPNETRSLSVWKDNKPFSTPVSPPFENCTELYTSDITASTNTTFSLVPANDSTLPPLINAMEVFVVGRELTNGTNKQDGYARIRFTAKSFWDVRGLEWLLGSFGLSGMLPNFSSMNALQTIDLHNNSLQGPIPDFFGTFSDLTTL</sequence>
<accession>A0A830CMU6</accession>
<evidence type="ECO:0000256" key="1">
    <source>
        <dbReference type="ARBA" id="ARBA00004167"/>
    </source>
</evidence>
<dbReference type="GO" id="GO:0016020">
    <property type="term" value="C:membrane"/>
    <property type="evidence" value="ECO:0007669"/>
    <property type="project" value="UniProtKB-SubCell"/>
</dbReference>
<protein>
    <submittedName>
        <fullName evidence="4">Uncharacterized protein at1g24485</fullName>
    </submittedName>
</protein>
<evidence type="ECO:0000256" key="2">
    <source>
        <dbReference type="SAM" id="SignalP"/>
    </source>
</evidence>
<gene>
    <name evidence="4" type="ORF">PHJA_002100300</name>
</gene>
<dbReference type="Proteomes" id="UP000653305">
    <property type="component" value="Unassembled WGS sequence"/>
</dbReference>
<dbReference type="InterPro" id="IPR024788">
    <property type="entry name" value="Malectin-like_Carb-bd_dom"/>
</dbReference>
<dbReference type="InterPro" id="IPR032675">
    <property type="entry name" value="LRR_dom_sf"/>
</dbReference>
<dbReference type="PANTHER" id="PTHR45631:SF44">
    <property type="entry name" value="CARBOHYDRATE-BINDING PROTEIN OF THE ER PROTEIN"/>
    <property type="match status" value="1"/>
</dbReference>
<evidence type="ECO:0000313" key="5">
    <source>
        <dbReference type="Proteomes" id="UP000653305"/>
    </source>
</evidence>
<dbReference type="Gene3D" id="3.80.10.10">
    <property type="entry name" value="Ribonuclease Inhibitor"/>
    <property type="match status" value="1"/>
</dbReference>
<comment type="caution">
    <text evidence="4">The sequence shown here is derived from an EMBL/GenBank/DDBJ whole genome shotgun (WGS) entry which is preliminary data.</text>
</comment>
<evidence type="ECO:0000313" key="4">
    <source>
        <dbReference type="EMBL" id="GFP99562.1"/>
    </source>
</evidence>
<feature type="domain" description="Malectin-like" evidence="3">
    <location>
        <begin position="27"/>
        <end position="343"/>
    </location>
</feature>
<reference evidence="4" key="1">
    <citation type="submission" date="2020-07" db="EMBL/GenBank/DDBJ databases">
        <title>Ethylene signaling mediates host invasion by parasitic plants.</title>
        <authorList>
            <person name="Yoshida S."/>
        </authorList>
    </citation>
    <scope>NUCLEOTIDE SEQUENCE</scope>
    <source>
        <strain evidence="4">Okayama</strain>
    </source>
</reference>
<dbReference type="SUPFAM" id="SSF52058">
    <property type="entry name" value="L domain-like"/>
    <property type="match status" value="1"/>
</dbReference>
<dbReference type="Pfam" id="PF12819">
    <property type="entry name" value="Malectin_like"/>
    <property type="match status" value="1"/>
</dbReference>
<evidence type="ECO:0000259" key="3">
    <source>
        <dbReference type="Pfam" id="PF12819"/>
    </source>
</evidence>
<dbReference type="PANTHER" id="PTHR45631">
    <property type="entry name" value="OS07G0107800 PROTEIN-RELATED"/>
    <property type="match status" value="1"/>
</dbReference>
<name>A0A830CMU6_9LAMI</name>
<organism evidence="4 5">
    <name type="scientific">Phtheirospermum japonicum</name>
    <dbReference type="NCBI Taxonomy" id="374723"/>
    <lineage>
        <taxon>Eukaryota</taxon>
        <taxon>Viridiplantae</taxon>
        <taxon>Streptophyta</taxon>
        <taxon>Embryophyta</taxon>
        <taxon>Tracheophyta</taxon>
        <taxon>Spermatophyta</taxon>
        <taxon>Magnoliopsida</taxon>
        <taxon>eudicotyledons</taxon>
        <taxon>Gunneridae</taxon>
        <taxon>Pentapetalae</taxon>
        <taxon>asterids</taxon>
        <taxon>lamiids</taxon>
        <taxon>Lamiales</taxon>
        <taxon>Orobanchaceae</taxon>
        <taxon>Orobanchaceae incertae sedis</taxon>
        <taxon>Phtheirospermum</taxon>
    </lineage>
</organism>
<dbReference type="EMBL" id="BMAC01000581">
    <property type="protein sequence ID" value="GFP99562.1"/>
    <property type="molecule type" value="Genomic_DNA"/>
</dbReference>
<proteinExistence type="predicted"/>
<feature type="signal peptide" evidence="2">
    <location>
        <begin position="1"/>
        <end position="21"/>
    </location>
</feature>